<dbReference type="InterPro" id="IPR028098">
    <property type="entry name" value="Glyco_trans_4-like_N"/>
</dbReference>
<dbReference type="Proteomes" id="UP000317716">
    <property type="component" value="Unassembled WGS sequence"/>
</dbReference>
<dbReference type="SUPFAM" id="SSF53756">
    <property type="entry name" value="UDP-Glycosyltransferase/glycogen phosphorylase"/>
    <property type="match status" value="1"/>
</dbReference>
<feature type="region of interest" description="Disordered" evidence="1">
    <location>
        <begin position="1"/>
        <end position="93"/>
    </location>
</feature>
<feature type="compositionally biased region" description="Polar residues" evidence="1">
    <location>
        <begin position="36"/>
        <end position="70"/>
    </location>
</feature>
<evidence type="ECO:0000256" key="1">
    <source>
        <dbReference type="SAM" id="MobiDB-lite"/>
    </source>
</evidence>
<proteinExistence type="predicted"/>
<accession>A0A538S6U5</accession>
<keyword evidence="3" id="KW-0808">Transferase</keyword>
<dbReference type="PANTHER" id="PTHR45947:SF13">
    <property type="entry name" value="TRANSFERASE"/>
    <property type="match status" value="1"/>
</dbReference>
<dbReference type="Pfam" id="PF13692">
    <property type="entry name" value="Glyco_trans_1_4"/>
    <property type="match status" value="1"/>
</dbReference>
<comment type="caution">
    <text evidence="3">The sequence shown here is derived from an EMBL/GenBank/DDBJ whole genome shotgun (WGS) entry which is preliminary data.</text>
</comment>
<feature type="compositionally biased region" description="Polar residues" evidence="1">
    <location>
        <begin position="1"/>
        <end position="11"/>
    </location>
</feature>
<feature type="non-terminal residue" evidence="3">
    <location>
        <position position="497"/>
    </location>
</feature>
<feature type="domain" description="Glycosyltransferase subfamily 4-like N-terminal" evidence="2">
    <location>
        <begin position="111"/>
        <end position="316"/>
    </location>
</feature>
<dbReference type="GO" id="GO:0016757">
    <property type="term" value="F:glycosyltransferase activity"/>
    <property type="evidence" value="ECO:0007669"/>
    <property type="project" value="TreeGrafter"/>
</dbReference>
<name>A0A538S6U5_UNCEI</name>
<dbReference type="AlphaFoldDB" id="A0A538S6U5"/>
<reference evidence="3 4" key="1">
    <citation type="journal article" date="2019" name="Nat. Microbiol.">
        <title>Mediterranean grassland soil C-N compound turnover is dependent on rainfall and depth, and is mediated by genomically divergent microorganisms.</title>
        <authorList>
            <person name="Diamond S."/>
            <person name="Andeer P.F."/>
            <person name="Li Z."/>
            <person name="Crits-Christoph A."/>
            <person name="Burstein D."/>
            <person name="Anantharaman K."/>
            <person name="Lane K.R."/>
            <person name="Thomas B.C."/>
            <person name="Pan C."/>
            <person name="Northen T.R."/>
            <person name="Banfield J.F."/>
        </authorList>
    </citation>
    <scope>NUCLEOTIDE SEQUENCE [LARGE SCALE GENOMIC DNA]</scope>
    <source>
        <strain evidence="3">WS_2</strain>
    </source>
</reference>
<organism evidence="3 4">
    <name type="scientific">Eiseniibacteriota bacterium</name>
    <dbReference type="NCBI Taxonomy" id="2212470"/>
    <lineage>
        <taxon>Bacteria</taxon>
        <taxon>Candidatus Eiseniibacteriota</taxon>
    </lineage>
</organism>
<gene>
    <name evidence="3" type="ORF">E6K72_14310</name>
</gene>
<dbReference type="Gene3D" id="3.40.50.2000">
    <property type="entry name" value="Glycogen Phosphorylase B"/>
    <property type="match status" value="2"/>
</dbReference>
<protein>
    <submittedName>
        <fullName evidence="3">Glycosyltransferase</fullName>
    </submittedName>
</protein>
<dbReference type="Pfam" id="PF13439">
    <property type="entry name" value="Glyco_transf_4"/>
    <property type="match status" value="1"/>
</dbReference>
<dbReference type="EMBL" id="VBOS01000549">
    <property type="protein sequence ID" value="TMQ47108.1"/>
    <property type="molecule type" value="Genomic_DNA"/>
</dbReference>
<sequence length="497" mass="53684">MRSTSGRSPHSSAARGASCPGATPHSPRRRSRKPACSTSRCCAGSWGTTCRARSSATNRGRASAPRSWNSCRLRRRRPSAQLPAGRRSRAASERERRVRVLFVNAFHYLRGGVERTCLDESRWLAAAGHEVAHFAIRDSRNLPSPTAEFFAPPADFGEDAPPVRQLGQLPRALWSRPAAAAMERLLAAFKPEIAHVHAPSRYLTPSVLRPLERAHVPVVMTLHDYKPWCTNRILFAHGAPCERCRGGAHWHALATGCVQGSRAKSAIGMAEAYLHDRIGAYRAVRRWIAPSRFVAEKTVSLGLEHAKVRVLAHGVERVAPGAAPGAMPEGRFVLFAGRLTVDKGVQLLPAIAARIAPTPIVVAGDGPLSSWLAREGGPGVRQLGHLADETLAAVMRRAGAVIVPSLFYETFGYAVAEPMADGRPVVAARIGALPELVEHEATGLLAEPGDAEGFAVLTQRALDDPAAARWTDEARRRVGRIADPRAHVAGLLAIYRE</sequence>
<evidence type="ECO:0000313" key="3">
    <source>
        <dbReference type="EMBL" id="TMQ47108.1"/>
    </source>
</evidence>
<evidence type="ECO:0000259" key="2">
    <source>
        <dbReference type="Pfam" id="PF13439"/>
    </source>
</evidence>
<dbReference type="InterPro" id="IPR050194">
    <property type="entry name" value="Glycosyltransferase_grp1"/>
</dbReference>
<dbReference type="PANTHER" id="PTHR45947">
    <property type="entry name" value="SULFOQUINOVOSYL TRANSFERASE SQD2"/>
    <property type="match status" value="1"/>
</dbReference>
<evidence type="ECO:0000313" key="4">
    <source>
        <dbReference type="Proteomes" id="UP000317716"/>
    </source>
</evidence>